<dbReference type="Pfam" id="PF00593">
    <property type="entry name" value="TonB_dep_Rec_b-barrel"/>
    <property type="match status" value="1"/>
</dbReference>
<proteinExistence type="inferred from homology"/>
<dbReference type="PANTHER" id="PTHR30069:SF29">
    <property type="entry name" value="HEMOGLOBIN AND HEMOGLOBIN-HAPTOGLOBIN-BINDING PROTEIN 1-RELATED"/>
    <property type="match status" value="1"/>
</dbReference>
<evidence type="ECO:0000259" key="12">
    <source>
        <dbReference type="Pfam" id="PF00593"/>
    </source>
</evidence>
<organism evidence="14 15">
    <name type="scientific">Paenimyroides ummariense</name>
    <dbReference type="NCBI Taxonomy" id="913024"/>
    <lineage>
        <taxon>Bacteria</taxon>
        <taxon>Pseudomonadati</taxon>
        <taxon>Bacteroidota</taxon>
        <taxon>Flavobacteriia</taxon>
        <taxon>Flavobacteriales</taxon>
        <taxon>Flavobacteriaceae</taxon>
        <taxon>Paenimyroides</taxon>
    </lineage>
</organism>
<evidence type="ECO:0000256" key="3">
    <source>
        <dbReference type="ARBA" id="ARBA00022452"/>
    </source>
</evidence>
<gene>
    <name evidence="14" type="ORF">SAMN05421741_10414</name>
</gene>
<keyword evidence="6 11" id="KW-0798">TonB box</keyword>
<feature type="domain" description="TonB-dependent receptor plug" evidence="13">
    <location>
        <begin position="47"/>
        <end position="144"/>
    </location>
</feature>
<keyword evidence="5" id="KW-0732">Signal</keyword>
<reference evidence="15" key="1">
    <citation type="submission" date="2016-10" db="EMBL/GenBank/DDBJ databases">
        <authorList>
            <person name="Varghese N."/>
            <person name="Submissions S."/>
        </authorList>
    </citation>
    <scope>NUCLEOTIDE SEQUENCE [LARGE SCALE GENOMIC DNA]</scope>
    <source>
        <strain evidence="15">DS-12</strain>
    </source>
</reference>
<keyword evidence="3 10" id="KW-1134">Transmembrane beta strand</keyword>
<evidence type="ECO:0000256" key="6">
    <source>
        <dbReference type="ARBA" id="ARBA00023077"/>
    </source>
</evidence>
<protein>
    <submittedName>
        <fullName evidence="14">Iron complex outermembrane recepter protein</fullName>
    </submittedName>
</protein>
<accession>A0A1I4Y5N3</accession>
<keyword evidence="4 10" id="KW-0812">Transmembrane</keyword>
<evidence type="ECO:0000256" key="5">
    <source>
        <dbReference type="ARBA" id="ARBA00022729"/>
    </source>
</evidence>
<dbReference type="PROSITE" id="PS52016">
    <property type="entry name" value="TONB_DEPENDENT_REC_3"/>
    <property type="match status" value="1"/>
</dbReference>
<dbReference type="InterPro" id="IPR039426">
    <property type="entry name" value="TonB-dep_rcpt-like"/>
</dbReference>
<keyword evidence="9 10" id="KW-0998">Cell outer membrane</keyword>
<dbReference type="GO" id="GO:0015344">
    <property type="term" value="F:siderophore uptake transmembrane transporter activity"/>
    <property type="evidence" value="ECO:0007669"/>
    <property type="project" value="TreeGrafter"/>
</dbReference>
<evidence type="ECO:0000256" key="10">
    <source>
        <dbReference type="PROSITE-ProRule" id="PRU01360"/>
    </source>
</evidence>
<dbReference type="EMBL" id="FOVI01000004">
    <property type="protein sequence ID" value="SFN33033.1"/>
    <property type="molecule type" value="Genomic_DNA"/>
</dbReference>
<keyword evidence="15" id="KW-1185">Reference proteome</keyword>
<evidence type="ECO:0000313" key="15">
    <source>
        <dbReference type="Proteomes" id="UP000199036"/>
    </source>
</evidence>
<evidence type="ECO:0000259" key="13">
    <source>
        <dbReference type="Pfam" id="PF07715"/>
    </source>
</evidence>
<comment type="similarity">
    <text evidence="10 11">Belongs to the TonB-dependent receptor family.</text>
</comment>
<evidence type="ECO:0000256" key="9">
    <source>
        <dbReference type="ARBA" id="ARBA00023237"/>
    </source>
</evidence>
<dbReference type="InterPro" id="IPR000531">
    <property type="entry name" value="Beta-barrel_TonB"/>
</dbReference>
<dbReference type="AlphaFoldDB" id="A0A1I4Y5N3"/>
<comment type="subcellular location">
    <subcellularLocation>
        <location evidence="1 10">Cell outer membrane</location>
        <topology evidence="1 10">Multi-pass membrane protein</topology>
    </subcellularLocation>
</comment>
<feature type="domain" description="TonB-dependent receptor-like beta-barrel" evidence="12">
    <location>
        <begin position="188"/>
        <end position="586"/>
    </location>
</feature>
<name>A0A1I4Y5N3_9FLAO</name>
<evidence type="ECO:0000256" key="8">
    <source>
        <dbReference type="ARBA" id="ARBA00023170"/>
    </source>
</evidence>
<keyword evidence="7 10" id="KW-0472">Membrane</keyword>
<keyword evidence="8" id="KW-0675">Receptor</keyword>
<dbReference type="Gene3D" id="2.40.170.20">
    <property type="entry name" value="TonB-dependent receptor, beta-barrel domain"/>
    <property type="match status" value="1"/>
</dbReference>
<evidence type="ECO:0000256" key="7">
    <source>
        <dbReference type="ARBA" id="ARBA00023136"/>
    </source>
</evidence>
<dbReference type="InterPro" id="IPR037066">
    <property type="entry name" value="Plug_dom_sf"/>
</dbReference>
<keyword evidence="2 10" id="KW-0813">Transport</keyword>
<dbReference type="GO" id="GO:0009279">
    <property type="term" value="C:cell outer membrane"/>
    <property type="evidence" value="ECO:0007669"/>
    <property type="project" value="UniProtKB-SubCell"/>
</dbReference>
<dbReference type="SUPFAM" id="SSF56935">
    <property type="entry name" value="Porins"/>
    <property type="match status" value="1"/>
</dbReference>
<evidence type="ECO:0000256" key="1">
    <source>
        <dbReference type="ARBA" id="ARBA00004571"/>
    </source>
</evidence>
<dbReference type="GO" id="GO:0044718">
    <property type="term" value="P:siderophore transmembrane transport"/>
    <property type="evidence" value="ECO:0007669"/>
    <property type="project" value="TreeGrafter"/>
</dbReference>
<dbReference type="Pfam" id="PF07715">
    <property type="entry name" value="Plug"/>
    <property type="match status" value="1"/>
</dbReference>
<dbReference type="InterPro" id="IPR036942">
    <property type="entry name" value="Beta-barrel_TonB_sf"/>
</dbReference>
<dbReference type="Gene3D" id="2.170.130.10">
    <property type="entry name" value="TonB-dependent receptor, plug domain"/>
    <property type="match status" value="1"/>
</dbReference>
<sequence length="613" mass="70456">MNKAIVYSLFFSTFSYIAYSQSNSSIELDELIIEKSKISNQSKSQNSIVLNDSLVENSVGTFTDFLQKNTTLYFKENGYGMVSSPSFRGTTSQQTSVLWNGIKINSALLGQTDFNSTAFKSYDNIVVKPGGGSVLYGSSAIGGTIHLNNQLQFNKITENEIQLNYGSFNTQGIHYKISTGFDKFAVNAHFGYNKSDNDYEWIGKNRKNINGQFFNTDFGAELAYKVNTKNTIEFYSSSYNDDRHFALQTPYQTKTKYQNNYNRNLLKWHYKTNRFLNTFYAANIKESYSYFDQLPTNSKSGGKANTLYFKNESFYNVLQNFKLSGFLEYQKTTGEGQGSGLPFSTQEIFAVSVLGNYDFTNRLGIEVGAKNEMAKDYENPFLFSAGLYYNTELYQLKVNSSKNYRIPTFNDLYWQQGGNLNLKPETSHQFDINHNFKYKSVTFNISTYYTSITNMIRWIPTNAGFWEANNVDEVTIYGADVFLNLKKQWNNHLVQFNSNYGYTRSIDKKTEKQLTYTPLHKFNVQLFYGYKNFSIVPSFLYVDEIFTTASNDKASALDAYGIVDIDIQQKIKFKKNPFIINLKIKNAANTVYTNMPERVMPGRNYHIQLIKKF</sequence>
<dbReference type="STRING" id="913024.SAMN05421741_10414"/>
<dbReference type="Proteomes" id="UP000199036">
    <property type="component" value="Unassembled WGS sequence"/>
</dbReference>
<dbReference type="OrthoDB" id="9762903at2"/>
<evidence type="ECO:0000256" key="2">
    <source>
        <dbReference type="ARBA" id="ARBA00022448"/>
    </source>
</evidence>
<evidence type="ECO:0000256" key="4">
    <source>
        <dbReference type="ARBA" id="ARBA00022692"/>
    </source>
</evidence>
<evidence type="ECO:0000256" key="11">
    <source>
        <dbReference type="RuleBase" id="RU003357"/>
    </source>
</evidence>
<dbReference type="InterPro" id="IPR012910">
    <property type="entry name" value="Plug_dom"/>
</dbReference>
<dbReference type="PANTHER" id="PTHR30069">
    <property type="entry name" value="TONB-DEPENDENT OUTER MEMBRANE RECEPTOR"/>
    <property type="match status" value="1"/>
</dbReference>
<evidence type="ECO:0000313" key="14">
    <source>
        <dbReference type="EMBL" id="SFN33033.1"/>
    </source>
</evidence>
<dbReference type="RefSeq" id="WP_091519515.1">
    <property type="nucleotide sequence ID" value="NZ_FOVI01000004.1"/>
</dbReference>